<reference evidence="1" key="1">
    <citation type="submission" date="2020-02" db="EMBL/GenBank/DDBJ databases">
        <authorList>
            <person name="Meier V. D."/>
        </authorList>
    </citation>
    <scope>NUCLEOTIDE SEQUENCE</scope>
    <source>
        <strain evidence="1">AVDCRST_MAG10</strain>
    </source>
</reference>
<accession>A0A6J4I3L8</accession>
<dbReference type="EMBL" id="CADCTB010000102">
    <property type="protein sequence ID" value="CAA9239315.1"/>
    <property type="molecule type" value="Genomic_DNA"/>
</dbReference>
<dbReference type="AlphaFoldDB" id="A0A6J4I3L8"/>
<proteinExistence type="predicted"/>
<name>A0A6J4I3L8_9ACTN</name>
<organism evidence="1">
    <name type="scientific">uncultured Acidimicrobiales bacterium</name>
    <dbReference type="NCBI Taxonomy" id="310071"/>
    <lineage>
        <taxon>Bacteria</taxon>
        <taxon>Bacillati</taxon>
        <taxon>Actinomycetota</taxon>
        <taxon>Acidimicrobiia</taxon>
        <taxon>Acidimicrobiales</taxon>
        <taxon>environmental samples</taxon>
    </lineage>
</organism>
<feature type="non-terminal residue" evidence="1">
    <location>
        <position position="153"/>
    </location>
</feature>
<sequence length="153" mass="16823">MSVRMPGPPALRDERTRLLDEPDVRGLVNLRLGETLPLRVTAAGNDLFLVRVRGATPRWADDAARTYAASYVDVRRRQSEADLSAAAEPIRGKIAQLESQLTSAVGPQRAFLVDALELFTERLDELHVDQSLQPGTEVVGFTPAEPVDHGARR</sequence>
<evidence type="ECO:0000313" key="1">
    <source>
        <dbReference type="EMBL" id="CAA9239315.1"/>
    </source>
</evidence>
<protein>
    <submittedName>
        <fullName evidence="1">Uncharacterized protein</fullName>
    </submittedName>
</protein>
<gene>
    <name evidence="1" type="ORF">AVDCRST_MAG10-1515</name>
</gene>